<dbReference type="Proteomes" id="UP000001593">
    <property type="component" value="Unassembled WGS sequence"/>
</dbReference>
<dbReference type="PANTHER" id="PTHR23253:SF9">
    <property type="entry name" value="EUKARYOTIC TRANSLATION INITIATION FACTOR 4 GAMMA 2"/>
    <property type="match status" value="1"/>
</dbReference>
<reference evidence="5 6" key="1">
    <citation type="journal article" date="2007" name="Science">
        <title>Sea anemone genome reveals ancestral eumetazoan gene repertoire and genomic organization.</title>
        <authorList>
            <person name="Putnam N.H."/>
            <person name="Srivastava M."/>
            <person name="Hellsten U."/>
            <person name="Dirks B."/>
            <person name="Chapman J."/>
            <person name="Salamov A."/>
            <person name="Terry A."/>
            <person name="Shapiro H."/>
            <person name="Lindquist E."/>
            <person name="Kapitonov V.V."/>
            <person name="Jurka J."/>
            <person name="Genikhovich G."/>
            <person name="Grigoriev I.V."/>
            <person name="Lucas S.M."/>
            <person name="Steele R.E."/>
            <person name="Finnerty J.R."/>
            <person name="Technau U."/>
            <person name="Martindale M.Q."/>
            <person name="Rokhsar D.S."/>
        </authorList>
    </citation>
    <scope>NUCLEOTIDE SEQUENCE [LARGE SCALE GENOMIC DNA]</scope>
    <source>
        <strain evidence="6">CH2 X CH6</strain>
    </source>
</reference>
<dbReference type="InterPro" id="IPR003890">
    <property type="entry name" value="MIF4G-like_typ-3"/>
</dbReference>
<dbReference type="HOGENOM" id="CLU_030857_0_0_1"/>
<dbReference type="Pfam" id="PF02854">
    <property type="entry name" value="MIF4G"/>
    <property type="match status" value="1"/>
</dbReference>
<comment type="similarity">
    <text evidence="1">Belongs to the eukaryotic initiation factor 4G family.</text>
</comment>
<evidence type="ECO:0000256" key="1">
    <source>
        <dbReference type="ARBA" id="ARBA00005775"/>
    </source>
</evidence>
<dbReference type="EMBL" id="DS469831">
    <property type="protein sequence ID" value="EDO32341.1"/>
    <property type="molecule type" value="Genomic_DNA"/>
</dbReference>
<organism evidence="5 6">
    <name type="scientific">Nematostella vectensis</name>
    <name type="common">Starlet sea anemone</name>
    <dbReference type="NCBI Taxonomy" id="45351"/>
    <lineage>
        <taxon>Eukaryota</taxon>
        <taxon>Metazoa</taxon>
        <taxon>Cnidaria</taxon>
        <taxon>Anthozoa</taxon>
        <taxon>Hexacorallia</taxon>
        <taxon>Actiniaria</taxon>
        <taxon>Edwardsiidae</taxon>
        <taxon>Nematostella</taxon>
    </lineage>
</organism>
<dbReference type="SMART" id="SM00543">
    <property type="entry name" value="MIF4G"/>
    <property type="match status" value="1"/>
</dbReference>
<evidence type="ECO:0000313" key="6">
    <source>
        <dbReference type="Proteomes" id="UP000001593"/>
    </source>
</evidence>
<dbReference type="GO" id="GO:0006413">
    <property type="term" value="P:translational initiation"/>
    <property type="evidence" value="ECO:0000318"/>
    <property type="project" value="GO_Central"/>
</dbReference>
<dbReference type="PANTHER" id="PTHR23253">
    <property type="entry name" value="EUKARYOTIC TRANSLATION INITIATION FACTOR 4 GAMMA"/>
    <property type="match status" value="1"/>
</dbReference>
<protein>
    <recommendedName>
        <fullName evidence="4">MIF4G domain-containing protein</fullName>
    </recommendedName>
</protein>
<dbReference type="SUPFAM" id="SSF48371">
    <property type="entry name" value="ARM repeat"/>
    <property type="match status" value="1"/>
</dbReference>
<dbReference type="GO" id="GO:0003729">
    <property type="term" value="F:mRNA binding"/>
    <property type="evidence" value="ECO:0000318"/>
    <property type="project" value="GO_Central"/>
</dbReference>
<dbReference type="InterPro" id="IPR016024">
    <property type="entry name" value="ARM-type_fold"/>
</dbReference>
<keyword evidence="2" id="KW-0396">Initiation factor</keyword>
<keyword evidence="6" id="KW-1185">Reference proteome</keyword>
<dbReference type="InParanoid" id="A7SVB3"/>
<dbReference type="OMA" id="RELHECN"/>
<dbReference type="PhylomeDB" id="A7SVB3"/>
<name>A7SVB3_NEMVE</name>
<evidence type="ECO:0000313" key="5">
    <source>
        <dbReference type="EMBL" id="EDO32341.1"/>
    </source>
</evidence>
<evidence type="ECO:0000259" key="4">
    <source>
        <dbReference type="SMART" id="SM00543"/>
    </source>
</evidence>
<dbReference type="STRING" id="45351.A7SVB3"/>
<feature type="non-terminal residue" evidence="5">
    <location>
        <position position="235"/>
    </location>
</feature>
<feature type="domain" description="MIF4G" evidence="4">
    <location>
        <begin position="3"/>
        <end position="230"/>
    </location>
</feature>
<dbReference type="GO" id="GO:0003743">
    <property type="term" value="F:translation initiation factor activity"/>
    <property type="evidence" value="ECO:0000318"/>
    <property type="project" value="GO_Central"/>
</dbReference>
<evidence type="ECO:0000256" key="3">
    <source>
        <dbReference type="ARBA" id="ARBA00022917"/>
    </source>
</evidence>
<dbReference type="FunFam" id="1.25.40.180:FF:000001">
    <property type="entry name" value="Eukaryotic translation initiation factor 4 gamma, 3, putative"/>
    <property type="match status" value="1"/>
</dbReference>
<dbReference type="eggNOG" id="KOG0401">
    <property type="taxonomic scope" value="Eukaryota"/>
</dbReference>
<proteinExistence type="inferred from homology"/>
<dbReference type="AlphaFoldDB" id="A7SVB3"/>
<accession>A7SVB3</accession>
<evidence type="ECO:0000256" key="2">
    <source>
        <dbReference type="ARBA" id="ARBA00022540"/>
    </source>
</evidence>
<dbReference type="Gene3D" id="1.25.40.180">
    <property type="match status" value="1"/>
</dbReference>
<keyword evidence="3" id="KW-0648">Protein biosynthesis</keyword>
<feature type="non-terminal residue" evidence="5">
    <location>
        <position position="1"/>
    </location>
</feature>
<dbReference type="GO" id="GO:0016281">
    <property type="term" value="C:eukaryotic translation initiation factor 4F complex"/>
    <property type="evidence" value="ECO:0000318"/>
    <property type="project" value="GO_Central"/>
</dbReference>
<sequence length="235" mass="28001">KVMRKFRGILNKITPQNFKKLVEQVMNLEIDTAEKLEGIIDIVFEKAIREPRYCVVYANLCHCLLPIKVSFENKELVFKTILLNKCQKKFDKTYEHKTHNNTDQLVNEGLSPMFSRKKKHPSEQEEYEMWERRRTLGNIIFIGELFILKKILTENIMHTCVWKLINRTDDESLECLCELLSTVGKDLDHDIAKPRMDQYFRQFNKIIDSKKTSSCVRFMIQDLRDLRLSNWVPRQ</sequence>
<gene>
    <name evidence="5" type="ORF">NEMVEDRAFT_v1g133968</name>
</gene>